<dbReference type="PANTHER" id="PTHR40038:SF1">
    <property type="entry name" value="MEMBRANE-ASSOCIATED PROTEIN TCAA"/>
    <property type="match status" value="1"/>
</dbReference>
<dbReference type="Pfam" id="PF13240">
    <property type="entry name" value="Zn_Ribbon_1"/>
    <property type="match status" value="1"/>
</dbReference>
<dbReference type="InterPro" id="IPR054530">
    <property type="entry name" value="TcaA_4th"/>
</dbReference>
<feature type="domain" description="Zinc-ribbon" evidence="2">
    <location>
        <begin position="4"/>
        <end position="25"/>
    </location>
</feature>
<keyword evidence="1" id="KW-0472">Membrane</keyword>
<protein>
    <submittedName>
        <fullName evidence="5">Zinc-ribbon domain-containing protein</fullName>
    </submittedName>
</protein>
<gene>
    <name evidence="5" type="ORF">JFL43_09105</name>
</gene>
<keyword evidence="1" id="KW-1133">Transmembrane helix</keyword>
<feature type="domain" description="TcaA 4th" evidence="4">
    <location>
        <begin position="249"/>
        <end position="321"/>
    </location>
</feature>
<feature type="transmembrane region" description="Helical" evidence="1">
    <location>
        <begin position="50"/>
        <end position="69"/>
    </location>
</feature>
<name>A0ABS1H6J6_9BACL</name>
<keyword evidence="6" id="KW-1185">Reference proteome</keyword>
<proteinExistence type="predicted"/>
<accession>A0ABS1H6J6</accession>
<evidence type="ECO:0000259" key="2">
    <source>
        <dbReference type="Pfam" id="PF13240"/>
    </source>
</evidence>
<feature type="domain" description="TcaA second" evidence="3">
    <location>
        <begin position="75"/>
        <end position="171"/>
    </location>
</feature>
<evidence type="ECO:0000313" key="5">
    <source>
        <dbReference type="EMBL" id="MBK3495015.1"/>
    </source>
</evidence>
<reference evidence="5 6" key="1">
    <citation type="submission" date="2020-12" db="EMBL/GenBank/DDBJ databases">
        <title>YIM B01967 draft genome.</title>
        <authorList>
            <person name="Yan X."/>
        </authorList>
    </citation>
    <scope>NUCLEOTIDE SEQUENCE [LARGE SCALE GENOMIC DNA]</scope>
    <source>
        <strain evidence="5 6">YIM B01967</strain>
    </source>
</reference>
<evidence type="ECO:0000259" key="4">
    <source>
        <dbReference type="Pfam" id="PF22820"/>
    </source>
</evidence>
<comment type="caution">
    <text evidence="5">The sequence shown here is derived from an EMBL/GenBank/DDBJ whole genome shotgun (WGS) entry which is preliminary data.</text>
</comment>
<evidence type="ECO:0000259" key="3">
    <source>
        <dbReference type="Pfam" id="PF22813"/>
    </source>
</evidence>
<sequence length="465" mass="52492">MGQCPNCNHEIQSNEKFCLNCGSSLPQQESESRSPSIQQDKKPMSKKKKYGLFTALSVLLVLIVTHFIVKNTLAPEKHIAKMQNAFVQEDASEFLKQFSIPDGTSSNAKGFFEYVDDYGWSNLRGQLTAAIQTIEDGNLPDTIEDKDGNKLISVVDHKILGGLYHKLQFKIHATNVKVESELTDVKFAVDDYNVKTSIDKAINVGKFIPGNYKWEASINNPYGKGSYSGTMKVHPETDNTYNFTPKINAAMVYIMSDLDSSIVFVNNKSTKRTVAEFAELGGIGPIPLDKSVQIHSVGKNDSGKSIKSAIVKVDSPEIELPFESIQQARAEEERQNALSSIADNYRSDLENYYARFREEYETDFNNHEFYELEDYISPSNTKLIAEFKEYMYKFSGEDSIFLGPDTILSIKAISSNKFELVARENGEFTSGEDYETESLETKIQKYVISIDNEDYFIIESRDKLQ</sequence>
<dbReference type="Proteomes" id="UP000618943">
    <property type="component" value="Unassembled WGS sequence"/>
</dbReference>
<dbReference type="Pfam" id="PF22813">
    <property type="entry name" value="TcaA_2nd"/>
    <property type="match status" value="1"/>
</dbReference>
<evidence type="ECO:0000256" key="1">
    <source>
        <dbReference type="SAM" id="Phobius"/>
    </source>
</evidence>
<evidence type="ECO:0000313" key="6">
    <source>
        <dbReference type="Proteomes" id="UP000618943"/>
    </source>
</evidence>
<keyword evidence="1" id="KW-0812">Transmembrane</keyword>
<dbReference type="PANTHER" id="PTHR40038">
    <property type="entry name" value="MEMBRANE-ASSOCIATED PROTEIN TCAA"/>
    <property type="match status" value="1"/>
</dbReference>
<dbReference type="Pfam" id="PF22820">
    <property type="entry name" value="TcaA_3rd_4th"/>
    <property type="match status" value="1"/>
</dbReference>
<organism evidence="5 6">
    <name type="scientific">Viridibacillus soli</name>
    <dbReference type="NCBI Taxonomy" id="2798301"/>
    <lineage>
        <taxon>Bacteria</taxon>
        <taxon>Bacillati</taxon>
        <taxon>Bacillota</taxon>
        <taxon>Bacilli</taxon>
        <taxon>Bacillales</taxon>
        <taxon>Caryophanaceae</taxon>
        <taxon>Viridibacillus</taxon>
    </lineage>
</organism>
<dbReference type="InterPro" id="IPR054529">
    <property type="entry name" value="TcaA_2nd"/>
</dbReference>
<dbReference type="EMBL" id="JAEOAH010000008">
    <property type="protein sequence ID" value="MBK3495015.1"/>
    <property type="molecule type" value="Genomic_DNA"/>
</dbReference>
<dbReference type="InterPro" id="IPR026870">
    <property type="entry name" value="Zinc_ribbon_dom"/>
</dbReference>